<name>A0ABV2IHQ6_9BURK</name>
<dbReference type="RefSeq" id="WP_219341012.1">
    <property type="nucleotide sequence ID" value="NZ_CP035708.1"/>
</dbReference>
<dbReference type="Proteomes" id="UP001549111">
    <property type="component" value="Unassembled WGS sequence"/>
</dbReference>
<reference evidence="3 4" key="1">
    <citation type="submission" date="2024-06" db="EMBL/GenBank/DDBJ databases">
        <title>Genomic Encyclopedia of Type Strains, Phase IV (KMG-IV): sequencing the most valuable type-strain genomes for metagenomic binning, comparative biology and taxonomic classification.</title>
        <authorList>
            <person name="Goeker M."/>
        </authorList>
    </citation>
    <scope>NUCLEOTIDE SEQUENCE [LARGE SCALE GENOMIC DNA]</scope>
    <source>
        <strain evidence="3 4">D-501</strain>
    </source>
</reference>
<feature type="region of interest" description="Disordered" evidence="1">
    <location>
        <begin position="328"/>
        <end position="353"/>
    </location>
</feature>
<protein>
    <submittedName>
        <fullName evidence="3">Prophage antirepressor-like protein</fullName>
    </submittedName>
</protein>
<evidence type="ECO:0000259" key="2">
    <source>
        <dbReference type="PROSITE" id="PS51750"/>
    </source>
</evidence>
<sequence>MNTTTPAALADPAPDSKQPSQTGLHRPLFAPRPAAGEPSPDKGGSSTEDGARQKRKPGRPGKASEPMLFNFDGLPVRSVKIKGEPWFVAADVAAVLEYRDAFNLARILDDDERGTHVVSTPGGDQEMSTINESGLYAAILKSRKPEAQRFRRWVTGEVLPSIRKTGGYRLDDHARRVRDVLGIVERSIKLQGLRGPARLEGIRAAVSEIAPDLLHLVATPATAAPVTPPPAPVGDLPTLFGKPQEGADLLLNIADWFRKHAKSGFLLWAIDEYNPKEAARVAGWVRPSASGNETFFILVDVFRSEVCKGFDHREALRLLDERGLVIKEGKEPKPGEPDKRRMDTKAKPPRFEAGSAQVYRIKSDVLNLTA</sequence>
<dbReference type="PROSITE" id="PS51750">
    <property type="entry name" value="BRO_N"/>
    <property type="match status" value="1"/>
</dbReference>
<dbReference type="PANTHER" id="PTHR36180">
    <property type="entry name" value="DNA-BINDING PROTEIN-RELATED-RELATED"/>
    <property type="match status" value="1"/>
</dbReference>
<evidence type="ECO:0000313" key="3">
    <source>
        <dbReference type="EMBL" id="MET3602460.1"/>
    </source>
</evidence>
<dbReference type="PANTHER" id="PTHR36180:SF2">
    <property type="entry name" value="BRO FAMILY PROTEIN"/>
    <property type="match status" value="1"/>
</dbReference>
<organism evidence="3 4">
    <name type="scientific">Sphaerotilus sulfidivorans</name>
    <dbReference type="NCBI Taxonomy" id="639200"/>
    <lineage>
        <taxon>Bacteria</taxon>
        <taxon>Pseudomonadati</taxon>
        <taxon>Pseudomonadota</taxon>
        <taxon>Betaproteobacteria</taxon>
        <taxon>Burkholderiales</taxon>
        <taxon>Sphaerotilaceae</taxon>
        <taxon>Sphaerotilus</taxon>
    </lineage>
</organism>
<evidence type="ECO:0000313" key="4">
    <source>
        <dbReference type="Proteomes" id="UP001549111"/>
    </source>
</evidence>
<accession>A0ABV2IHQ6</accession>
<feature type="compositionally biased region" description="Low complexity" evidence="1">
    <location>
        <begin position="1"/>
        <end position="15"/>
    </location>
</feature>
<feature type="compositionally biased region" description="Basic and acidic residues" evidence="1">
    <location>
        <begin position="328"/>
        <end position="350"/>
    </location>
</feature>
<feature type="region of interest" description="Disordered" evidence="1">
    <location>
        <begin position="1"/>
        <end position="68"/>
    </location>
</feature>
<dbReference type="InterPro" id="IPR003497">
    <property type="entry name" value="BRO_N_domain"/>
</dbReference>
<keyword evidence="4" id="KW-1185">Reference proteome</keyword>
<evidence type="ECO:0000256" key="1">
    <source>
        <dbReference type="SAM" id="MobiDB-lite"/>
    </source>
</evidence>
<feature type="domain" description="Bro-N" evidence="2">
    <location>
        <begin position="61"/>
        <end position="166"/>
    </location>
</feature>
<comment type="caution">
    <text evidence="3">The sequence shown here is derived from an EMBL/GenBank/DDBJ whole genome shotgun (WGS) entry which is preliminary data.</text>
</comment>
<dbReference type="SMART" id="SM01040">
    <property type="entry name" value="Bro-N"/>
    <property type="match status" value="1"/>
</dbReference>
<gene>
    <name evidence="3" type="ORF">ABIC99_000236</name>
</gene>
<dbReference type="EMBL" id="JBEPLS010000001">
    <property type="protein sequence ID" value="MET3602460.1"/>
    <property type="molecule type" value="Genomic_DNA"/>
</dbReference>
<proteinExistence type="predicted"/>
<dbReference type="Pfam" id="PF02498">
    <property type="entry name" value="Bro-N"/>
    <property type="match status" value="1"/>
</dbReference>